<dbReference type="InterPro" id="IPR008995">
    <property type="entry name" value="Mo/tungstate-bd_C_term_dom"/>
</dbReference>
<dbReference type="Gene3D" id="2.40.50.100">
    <property type="match status" value="1"/>
</dbReference>
<dbReference type="FunFam" id="3.40.50.300:FF:000042">
    <property type="entry name" value="Maltose/maltodextrin ABC transporter, ATP-binding protein"/>
    <property type="match status" value="1"/>
</dbReference>
<dbReference type="GO" id="GO:0008643">
    <property type="term" value="P:carbohydrate transport"/>
    <property type="evidence" value="ECO:0007669"/>
    <property type="project" value="InterPro"/>
</dbReference>
<dbReference type="Gene3D" id="3.40.50.300">
    <property type="entry name" value="P-loop containing nucleotide triphosphate hydrolases"/>
    <property type="match status" value="1"/>
</dbReference>
<dbReference type="Gene3D" id="2.40.50.140">
    <property type="entry name" value="Nucleic acid-binding proteins"/>
    <property type="match status" value="1"/>
</dbReference>
<dbReference type="InterPro" id="IPR012340">
    <property type="entry name" value="NA-bd_OB-fold"/>
</dbReference>
<dbReference type="EMBL" id="JACPUR010000030">
    <property type="protein sequence ID" value="MBI3128491.1"/>
    <property type="molecule type" value="Genomic_DNA"/>
</dbReference>
<organism evidence="5 6">
    <name type="scientific">Tectimicrobiota bacterium</name>
    <dbReference type="NCBI Taxonomy" id="2528274"/>
    <lineage>
        <taxon>Bacteria</taxon>
        <taxon>Pseudomonadati</taxon>
        <taxon>Nitrospinota/Tectimicrobiota group</taxon>
        <taxon>Candidatus Tectimicrobiota</taxon>
    </lineage>
</organism>
<evidence type="ECO:0000256" key="3">
    <source>
        <dbReference type="ARBA" id="ARBA00022840"/>
    </source>
</evidence>
<evidence type="ECO:0000313" key="5">
    <source>
        <dbReference type="EMBL" id="MBI3128491.1"/>
    </source>
</evidence>
<evidence type="ECO:0000259" key="4">
    <source>
        <dbReference type="PROSITE" id="PS50893"/>
    </source>
</evidence>
<dbReference type="GO" id="GO:0055052">
    <property type="term" value="C:ATP-binding cassette (ABC) transporter complex, substrate-binding subunit-containing"/>
    <property type="evidence" value="ECO:0007669"/>
    <property type="project" value="TreeGrafter"/>
</dbReference>
<gene>
    <name evidence="5" type="ORF">HYZ11_12870</name>
</gene>
<dbReference type="GO" id="GO:0140359">
    <property type="term" value="F:ABC-type transporter activity"/>
    <property type="evidence" value="ECO:0007669"/>
    <property type="project" value="InterPro"/>
</dbReference>
<feature type="domain" description="ABC transporter" evidence="4">
    <location>
        <begin position="4"/>
        <end position="235"/>
    </location>
</feature>
<dbReference type="InterPro" id="IPR017871">
    <property type="entry name" value="ABC_transporter-like_CS"/>
</dbReference>
<reference evidence="5" key="1">
    <citation type="submission" date="2020-07" db="EMBL/GenBank/DDBJ databases">
        <title>Huge and variable diversity of episymbiotic CPR bacteria and DPANN archaea in groundwater ecosystems.</title>
        <authorList>
            <person name="He C.Y."/>
            <person name="Keren R."/>
            <person name="Whittaker M."/>
            <person name="Farag I.F."/>
            <person name="Doudna J."/>
            <person name="Cate J.H.D."/>
            <person name="Banfield J.F."/>
        </authorList>
    </citation>
    <scope>NUCLEOTIDE SEQUENCE</scope>
    <source>
        <strain evidence="5">NC_groundwater_763_Ag_S-0.2um_68_21</strain>
    </source>
</reference>
<evidence type="ECO:0000256" key="2">
    <source>
        <dbReference type="ARBA" id="ARBA00022741"/>
    </source>
</evidence>
<protein>
    <submittedName>
        <fullName evidence="5">ABC transporter ATP-binding protein</fullName>
    </submittedName>
</protein>
<evidence type="ECO:0000256" key="1">
    <source>
        <dbReference type="ARBA" id="ARBA00022448"/>
    </source>
</evidence>
<dbReference type="Pfam" id="PF00005">
    <property type="entry name" value="ABC_tran"/>
    <property type="match status" value="1"/>
</dbReference>
<dbReference type="CDD" id="cd03301">
    <property type="entry name" value="ABC_MalK_N"/>
    <property type="match status" value="1"/>
</dbReference>
<dbReference type="PANTHER" id="PTHR43875:SF1">
    <property type="entry name" value="OSMOPROTECTIVE COMPOUNDS UPTAKE ATP-BINDING PROTEIN GGTA"/>
    <property type="match status" value="1"/>
</dbReference>
<dbReference type="InterPro" id="IPR027417">
    <property type="entry name" value="P-loop_NTPase"/>
</dbReference>
<dbReference type="GO" id="GO:0016887">
    <property type="term" value="F:ATP hydrolysis activity"/>
    <property type="evidence" value="ECO:0007669"/>
    <property type="project" value="InterPro"/>
</dbReference>
<dbReference type="SUPFAM" id="SSF52540">
    <property type="entry name" value="P-loop containing nucleoside triphosphate hydrolases"/>
    <property type="match status" value="1"/>
</dbReference>
<dbReference type="Pfam" id="PF08402">
    <property type="entry name" value="TOBE_2"/>
    <property type="match status" value="1"/>
</dbReference>
<accession>A0A932HZG5</accession>
<dbReference type="SUPFAM" id="SSF50331">
    <property type="entry name" value="MOP-like"/>
    <property type="match status" value="1"/>
</dbReference>
<dbReference type="PROSITE" id="PS00211">
    <property type="entry name" value="ABC_TRANSPORTER_1"/>
    <property type="match status" value="1"/>
</dbReference>
<sequence>MARIEMKELRKVYGRGIEAVKRLDLDIEEGEFLVLVGPSGCGKTTTLRMIAGFEEPTAGEIYIDGRLVNDLEPGQRNLGMVFQNLALFPHKTVAENIEFGPRMKKVPPEVRGRRVREAAEMVRITHLLGKLPGQCSGGEAQRVALARTLVTEPGAFLLDEPLSSLDAKLRREMRAEIDRLHQRLKKTFIYVTHDQEEAMTLADRIVVMRNGLIEQVGSPMQIYGDPVSHFVADFFGSPSMNLIGGQVSHEGGRARFEAPGLAVELPPALARAAAGETTLGIRPEHLEISGNGGVFRGEVRLVEPLGKDTLLYFDRGGDQPLIAVVEGTRSYREGDVLNLSVDPGRLYLFGWDGKRVR</sequence>
<dbReference type="InterPro" id="IPR047641">
    <property type="entry name" value="ABC_transpr_MalK/UgpC-like"/>
</dbReference>
<dbReference type="InterPro" id="IPR015855">
    <property type="entry name" value="ABC_transpr_MalK-like"/>
</dbReference>
<keyword evidence="1" id="KW-0813">Transport</keyword>
<proteinExistence type="predicted"/>
<dbReference type="GO" id="GO:0005524">
    <property type="term" value="F:ATP binding"/>
    <property type="evidence" value="ECO:0007669"/>
    <property type="project" value="UniProtKB-KW"/>
</dbReference>
<dbReference type="InterPro" id="IPR003439">
    <property type="entry name" value="ABC_transporter-like_ATP-bd"/>
</dbReference>
<dbReference type="InterPro" id="IPR003593">
    <property type="entry name" value="AAA+_ATPase"/>
</dbReference>
<dbReference type="SMART" id="SM00382">
    <property type="entry name" value="AAA"/>
    <property type="match status" value="1"/>
</dbReference>
<dbReference type="InterPro" id="IPR013611">
    <property type="entry name" value="Transp-assoc_OB_typ2"/>
</dbReference>
<evidence type="ECO:0000313" key="6">
    <source>
        <dbReference type="Proteomes" id="UP000782312"/>
    </source>
</evidence>
<comment type="caution">
    <text evidence="5">The sequence shown here is derived from an EMBL/GenBank/DDBJ whole genome shotgun (WGS) entry which is preliminary data.</text>
</comment>
<keyword evidence="2" id="KW-0547">Nucleotide-binding</keyword>
<dbReference type="AlphaFoldDB" id="A0A932HZG5"/>
<keyword evidence="3 5" id="KW-0067">ATP-binding</keyword>
<name>A0A932HZG5_UNCTE</name>
<dbReference type="Proteomes" id="UP000782312">
    <property type="component" value="Unassembled WGS sequence"/>
</dbReference>
<dbReference type="PROSITE" id="PS50893">
    <property type="entry name" value="ABC_TRANSPORTER_2"/>
    <property type="match status" value="1"/>
</dbReference>
<dbReference type="PANTHER" id="PTHR43875">
    <property type="entry name" value="MALTODEXTRIN IMPORT ATP-BINDING PROTEIN MSMX"/>
    <property type="match status" value="1"/>
</dbReference>